<dbReference type="Proteomes" id="UP000054560">
    <property type="component" value="Unassembled WGS sequence"/>
</dbReference>
<evidence type="ECO:0000313" key="2">
    <source>
        <dbReference type="Proteomes" id="UP000054560"/>
    </source>
</evidence>
<dbReference type="OrthoDB" id="57748at2759"/>
<sequence>MLAQFIATFMTYFVQLKTTLKLWWLRVNISTAAAPRNSKQLHKIIFAGDGYAEGYGDWITFGHEAGTTTHIRRMIQAKKSIRSAWKTYNRGRYLTATEDWLPSTPDGLFDKTFKTPALKDAEGRCTGRGHSSSHFHRIHIV</sequence>
<protein>
    <submittedName>
        <fullName evidence="1">Uncharacterized protein</fullName>
    </submittedName>
</protein>
<keyword evidence="2" id="KW-1185">Reference proteome</keyword>
<name>A0A0L0FP68_9EUKA</name>
<evidence type="ECO:0000313" key="1">
    <source>
        <dbReference type="EMBL" id="KNC78301.1"/>
    </source>
</evidence>
<dbReference type="GeneID" id="25909768"/>
<organism evidence="1 2">
    <name type="scientific">Sphaeroforma arctica JP610</name>
    <dbReference type="NCBI Taxonomy" id="667725"/>
    <lineage>
        <taxon>Eukaryota</taxon>
        <taxon>Ichthyosporea</taxon>
        <taxon>Ichthyophonida</taxon>
        <taxon>Sphaeroforma</taxon>
    </lineage>
</organism>
<reference evidence="1 2" key="1">
    <citation type="submission" date="2011-02" db="EMBL/GenBank/DDBJ databases">
        <title>The Genome Sequence of Sphaeroforma arctica JP610.</title>
        <authorList>
            <consortium name="The Broad Institute Genome Sequencing Platform"/>
            <person name="Russ C."/>
            <person name="Cuomo C."/>
            <person name="Young S.K."/>
            <person name="Zeng Q."/>
            <person name="Gargeya S."/>
            <person name="Alvarado L."/>
            <person name="Berlin A."/>
            <person name="Chapman S.B."/>
            <person name="Chen Z."/>
            <person name="Freedman E."/>
            <person name="Gellesch M."/>
            <person name="Goldberg J."/>
            <person name="Griggs A."/>
            <person name="Gujja S."/>
            <person name="Heilman E."/>
            <person name="Heiman D."/>
            <person name="Howarth C."/>
            <person name="Mehta T."/>
            <person name="Neiman D."/>
            <person name="Pearson M."/>
            <person name="Roberts A."/>
            <person name="Saif S."/>
            <person name="Shea T."/>
            <person name="Shenoy N."/>
            <person name="Sisk P."/>
            <person name="Stolte C."/>
            <person name="Sykes S."/>
            <person name="White J."/>
            <person name="Yandava C."/>
            <person name="Burger G."/>
            <person name="Gray M.W."/>
            <person name="Holland P.W.H."/>
            <person name="King N."/>
            <person name="Lang F.B.F."/>
            <person name="Roger A.J."/>
            <person name="Ruiz-Trillo I."/>
            <person name="Haas B."/>
            <person name="Nusbaum C."/>
            <person name="Birren B."/>
        </authorList>
    </citation>
    <scope>NUCLEOTIDE SEQUENCE [LARGE SCALE GENOMIC DNA]</scope>
    <source>
        <strain evidence="1 2">JP610</strain>
    </source>
</reference>
<gene>
    <name evidence="1" type="ORF">SARC_09264</name>
</gene>
<dbReference type="EMBL" id="KQ242517">
    <property type="protein sequence ID" value="KNC78301.1"/>
    <property type="molecule type" value="Genomic_DNA"/>
</dbReference>
<proteinExistence type="predicted"/>
<accession>A0A0L0FP68</accession>
<dbReference type="RefSeq" id="XP_014152203.1">
    <property type="nucleotide sequence ID" value="XM_014296728.1"/>
</dbReference>
<dbReference type="AlphaFoldDB" id="A0A0L0FP68"/>